<dbReference type="InterPro" id="IPR003034">
    <property type="entry name" value="SAP_dom"/>
</dbReference>
<sequence>MADAAVLNVKKLKVAELKKELALHSLDTKGNKSELQARLKDFLQQQGLDVDHTEEEEGENDIDDELDHEEAEDLLADESLEQKTDIIAADIDVEKKDPITTEDEKQDTAPVSAVKKTIALEESVKPQTEEEKRLQRMKRFGGAANEEDKKVLRAQRFGTSTGSFSPSLESTDLSKLKKRAERFGAVSPVVTKVDEQEKLMKRKARFGTSLTSSSNDSLESKKKKRAERFQL</sequence>
<evidence type="ECO:0000256" key="2">
    <source>
        <dbReference type="ARBA" id="ARBA00046328"/>
    </source>
</evidence>
<evidence type="ECO:0000313" key="6">
    <source>
        <dbReference type="Proteomes" id="UP000887567"/>
    </source>
</evidence>
<dbReference type="GO" id="GO:0005634">
    <property type="term" value="C:nucleus"/>
    <property type="evidence" value="ECO:0007669"/>
    <property type="project" value="TreeGrafter"/>
</dbReference>
<dbReference type="InterPro" id="IPR036361">
    <property type="entry name" value="SAP_dom_sf"/>
</dbReference>
<feature type="region of interest" description="Disordered" evidence="3">
    <location>
        <begin position="91"/>
        <end position="112"/>
    </location>
</feature>
<dbReference type="SMART" id="SM00513">
    <property type="entry name" value="SAP"/>
    <property type="match status" value="1"/>
</dbReference>
<dbReference type="PANTHER" id="PTHR46551">
    <property type="entry name" value="SAP DOMAIN-CONTAINING RIBONUCLEOPROTEIN"/>
    <property type="match status" value="1"/>
</dbReference>
<dbReference type="Gene3D" id="1.10.720.30">
    <property type="entry name" value="SAP domain"/>
    <property type="match status" value="1"/>
</dbReference>
<dbReference type="OMA" id="ETPTKKH"/>
<feature type="compositionally biased region" description="Low complexity" evidence="3">
    <location>
        <begin position="208"/>
        <end position="217"/>
    </location>
</feature>
<dbReference type="GeneID" id="110231552"/>
<dbReference type="GO" id="GO:0016973">
    <property type="term" value="P:poly(A)+ mRNA export from nucleus"/>
    <property type="evidence" value="ECO:0007669"/>
    <property type="project" value="TreeGrafter"/>
</dbReference>
<evidence type="ECO:0000256" key="1">
    <source>
        <dbReference type="ARBA" id="ARBA00022553"/>
    </source>
</evidence>
<proteinExistence type="inferred from homology"/>
<evidence type="ECO:0000259" key="4">
    <source>
        <dbReference type="PROSITE" id="PS50800"/>
    </source>
</evidence>
<comment type="similarity">
    <text evidence="2">Belongs to the SAP domain-containing ribonucleoprotein family.</text>
</comment>
<keyword evidence="1" id="KW-0597">Phosphoprotein</keyword>
<dbReference type="EnsemblMetazoa" id="XM_021036573.2">
    <property type="protein sequence ID" value="XP_020892232.1"/>
    <property type="gene ID" value="LOC110231552"/>
</dbReference>
<dbReference type="KEGG" id="epa:110231552"/>
<organism evidence="5 6">
    <name type="scientific">Exaiptasia diaphana</name>
    <name type="common">Tropical sea anemone</name>
    <name type="synonym">Aiptasia pulchella</name>
    <dbReference type="NCBI Taxonomy" id="2652724"/>
    <lineage>
        <taxon>Eukaryota</taxon>
        <taxon>Metazoa</taxon>
        <taxon>Cnidaria</taxon>
        <taxon>Anthozoa</taxon>
        <taxon>Hexacorallia</taxon>
        <taxon>Actiniaria</taxon>
        <taxon>Aiptasiidae</taxon>
        <taxon>Exaiptasia</taxon>
    </lineage>
</organism>
<dbReference type="Proteomes" id="UP000887567">
    <property type="component" value="Unplaced"/>
</dbReference>
<reference evidence="5" key="1">
    <citation type="submission" date="2022-11" db="UniProtKB">
        <authorList>
            <consortium name="EnsemblMetazoa"/>
        </authorList>
    </citation>
    <scope>IDENTIFICATION</scope>
</reference>
<feature type="domain" description="SAP" evidence="4">
    <location>
        <begin position="9"/>
        <end position="43"/>
    </location>
</feature>
<feature type="region of interest" description="Disordered" evidence="3">
    <location>
        <begin position="46"/>
        <end position="67"/>
    </location>
</feature>
<dbReference type="OrthoDB" id="5837849at2759"/>
<feature type="compositionally biased region" description="Acidic residues" evidence="3">
    <location>
        <begin position="52"/>
        <end position="67"/>
    </location>
</feature>
<keyword evidence="6" id="KW-1185">Reference proteome</keyword>
<evidence type="ECO:0000256" key="3">
    <source>
        <dbReference type="SAM" id="MobiDB-lite"/>
    </source>
</evidence>
<feature type="compositionally biased region" description="Basic and acidic residues" evidence="3">
    <location>
        <begin position="92"/>
        <end position="107"/>
    </location>
</feature>
<dbReference type="PANTHER" id="PTHR46551:SF1">
    <property type="entry name" value="SAP DOMAIN-CONTAINING RIBONUCLEOPROTEIN"/>
    <property type="match status" value="1"/>
</dbReference>
<dbReference type="Pfam" id="PF02037">
    <property type="entry name" value="SAP"/>
    <property type="match status" value="1"/>
</dbReference>
<dbReference type="SUPFAM" id="SSF68906">
    <property type="entry name" value="SAP domain"/>
    <property type="match status" value="1"/>
</dbReference>
<feature type="region of interest" description="Disordered" evidence="3">
    <location>
        <begin position="201"/>
        <end position="231"/>
    </location>
</feature>
<dbReference type="InterPro" id="IPR040746">
    <property type="entry name" value="THO1_MOS11_C"/>
</dbReference>
<protein>
    <recommendedName>
        <fullName evidence="4">SAP domain-containing protein</fullName>
    </recommendedName>
</protein>
<name>A0A913WPR3_EXADI</name>
<dbReference type="InterPro" id="IPR052240">
    <property type="entry name" value="SAP_domain_ribonucleoprotein"/>
</dbReference>
<feature type="compositionally biased region" description="Basic residues" evidence="3">
    <location>
        <begin position="221"/>
        <end position="231"/>
    </location>
</feature>
<dbReference type="AlphaFoldDB" id="A0A913WPR3"/>
<evidence type="ECO:0000313" key="5">
    <source>
        <dbReference type="EnsemblMetazoa" id="XP_020892232.1"/>
    </source>
</evidence>
<accession>A0A913WPR3</accession>
<dbReference type="PROSITE" id="PS50800">
    <property type="entry name" value="SAP"/>
    <property type="match status" value="1"/>
</dbReference>
<dbReference type="Pfam" id="PF18592">
    <property type="entry name" value="Tho1_MOS11_C"/>
    <property type="match status" value="1"/>
</dbReference>
<dbReference type="RefSeq" id="XP_020892232.1">
    <property type="nucleotide sequence ID" value="XM_021036573.2"/>
</dbReference>